<dbReference type="PANTHER" id="PTHR43298">
    <property type="entry name" value="MULTIDRUG RESISTANCE PROTEIN NORM-RELATED"/>
    <property type="match status" value="1"/>
</dbReference>
<feature type="transmembrane region" description="Helical" evidence="10">
    <location>
        <begin position="44"/>
        <end position="67"/>
    </location>
</feature>
<sequence length="457" mass="49852">MASAAHQHYRENFRLAWPVMIGQLGQITVAVADNVMVGQLGTEPLAAASLVNGIFTVILVFGIGVAYGLTPLIANAHGAGRLKQLPLLLNASLWLNLGIGLVLFLLLESLTPVLKHMRQDPEVVRLAGPYMTIVGMSIIPILGYYAFKQFAEGLGHTRQAMQITIAVNVLNVVLNYLLIFGKFGFPALGLNGAGYATLIARLVMLGAMAFFVLRSRLFRHIEFVFSPSKVVRTDAKEILAIGVPSGFQYIFEVSAFAAASVLAGMISPASQAAHQIAINLASISYMAATGLAAAATIRTGNLLGKRDGRNLHLAVRTILVMTVMWMCFAGMVFLMGRNFFPTLYSRETEVVEIASKLLIVAVFFQISDGVQAVGLGIMRGLKDVRIPTLITFVAYWVFALPGSYYFGVYKSKSVVAIWIFLAIGLTMSAGMLLWRYRVIIRRLRNELEVEQNTSELV</sequence>
<evidence type="ECO:0000256" key="4">
    <source>
        <dbReference type="ARBA" id="ARBA00022475"/>
    </source>
</evidence>
<dbReference type="InterPro" id="IPR048279">
    <property type="entry name" value="MdtK-like"/>
</dbReference>
<accession>A0A401XIS7</accession>
<dbReference type="CDD" id="cd13131">
    <property type="entry name" value="MATE_NorM_like"/>
    <property type="match status" value="1"/>
</dbReference>
<feature type="transmembrane region" description="Helical" evidence="10">
    <location>
        <begin position="12"/>
        <end position="32"/>
    </location>
</feature>
<feature type="transmembrane region" description="Helical" evidence="10">
    <location>
        <begin position="192"/>
        <end position="213"/>
    </location>
</feature>
<keyword evidence="5 10" id="KW-0812">Transmembrane</keyword>
<dbReference type="Proteomes" id="UP000286715">
    <property type="component" value="Unassembled WGS sequence"/>
</dbReference>
<keyword evidence="3" id="KW-0050">Antiport</keyword>
<evidence type="ECO:0000256" key="9">
    <source>
        <dbReference type="ARBA" id="ARBA00031636"/>
    </source>
</evidence>
<evidence type="ECO:0000256" key="5">
    <source>
        <dbReference type="ARBA" id="ARBA00022692"/>
    </source>
</evidence>
<feature type="transmembrane region" description="Helical" evidence="10">
    <location>
        <begin position="127"/>
        <end position="147"/>
    </location>
</feature>
<feature type="transmembrane region" description="Helical" evidence="10">
    <location>
        <begin position="87"/>
        <end position="107"/>
    </location>
</feature>
<protein>
    <recommendedName>
        <fullName evidence="9">Multidrug-efflux transporter</fullName>
    </recommendedName>
</protein>
<dbReference type="GO" id="GO:0042910">
    <property type="term" value="F:xenobiotic transmembrane transporter activity"/>
    <property type="evidence" value="ECO:0007669"/>
    <property type="project" value="InterPro"/>
</dbReference>
<keyword evidence="7" id="KW-0406">Ion transport</keyword>
<dbReference type="RefSeq" id="WP_124396995.1">
    <property type="nucleotide sequence ID" value="NZ_BHZE01000003.1"/>
</dbReference>
<comment type="caution">
    <text evidence="11">The sequence shown here is derived from an EMBL/GenBank/DDBJ whole genome shotgun (WGS) entry which is preliminary data.</text>
</comment>
<dbReference type="PANTHER" id="PTHR43298:SF2">
    <property type="entry name" value="FMN_FAD EXPORTER YEEO-RELATED"/>
    <property type="match status" value="1"/>
</dbReference>
<dbReference type="OrthoDB" id="9780160at2"/>
<reference evidence="11 12" key="1">
    <citation type="submission" date="2018-11" db="EMBL/GenBank/DDBJ databases">
        <title>Schleiferia aggregans sp. nov., a moderately thermophilic heterotrophic bacterium isolated from microbial mats at a terrestrial hot spring.</title>
        <authorList>
            <person name="Iino T."/>
            <person name="Ohkuma M."/>
            <person name="Haruta S."/>
        </authorList>
    </citation>
    <scope>NUCLEOTIDE SEQUENCE [LARGE SCALE GENOMIC DNA]</scope>
    <source>
        <strain evidence="11 12">LA</strain>
    </source>
</reference>
<dbReference type="GO" id="GO:0005886">
    <property type="term" value="C:plasma membrane"/>
    <property type="evidence" value="ECO:0007669"/>
    <property type="project" value="UniProtKB-SubCell"/>
</dbReference>
<dbReference type="InterPro" id="IPR002528">
    <property type="entry name" value="MATE_fam"/>
</dbReference>
<name>A0A401XIS7_9FLAO</name>
<feature type="transmembrane region" description="Helical" evidence="10">
    <location>
        <begin position="415"/>
        <end position="434"/>
    </location>
</feature>
<dbReference type="Pfam" id="PF01554">
    <property type="entry name" value="MatE"/>
    <property type="match status" value="2"/>
</dbReference>
<gene>
    <name evidence="11" type="primary">norM</name>
    <name evidence="11" type="ORF">JCM31826_04040</name>
</gene>
<feature type="transmembrane region" description="Helical" evidence="10">
    <location>
        <begin position="276"/>
        <end position="297"/>
    </location>
</feature>
<dbReference type="NCBIfam" id="TIGR00797">
    <property type="entry name" value="matE"/>
    <property type="match status" value="1"/>
</dbReference>
<evidence type="ECO:0000313" key="11">
    <source>
        <dbReference type="EMBL" id="GCD76922.1"/>
    </source>
</evidence>
<evidence type="ECO:0000256" key="10">
    <source>
        <dbReference type="SAM" id="Phobius"/>
    </source>
</evidence>
<keyword evidence="12" id="KW-1185">Reference proteome</keyword>
<keyword evidence="8 10" id="KW-0472">Membrane</keyword>
<evidence type="ECO:0000256" key="2">
    <source>
        <dbReference type="ARBA" id="ARBA00022448"/>
    </source>
</evidence>
<keyword evidence="4" id="KW-1003">Cell membrane</keyword>
<proteinExistence type="predicted"/>
<dbReference type="GO" id="GO:0006811">
    <property type="term" value="P:monoatomic ion transport"/>
    <property type="evidence" value="ECO:0007669"/>
    <property type="project" value="UniProtKB-KW"/>
</dbReference>
<feature type="transmembrane region" description="Helical" evidence="10">
    <location>
        <begin position="159"/>
        <end position="180"/>
    </location>
</feature>
<evidence type="ECO:0000256" key="6">
    <source>
        <dbReference type="ARBA" id="ARBA00022989"/>
    </source>
</evidence>
<dbReference type="AlphaFoldDB" id="A0A401XIS7"/>
<evidence type="ECO:0000256" key="1">
    <source>
        <dbReference type="ARBA" id="ARBA00004651"/>
    </source>
</evidence>
<organism evidence="11 12">
    <name type="scientific">Thermaurantimonas aggregans</name>
    <dbReference type="NCBI Taxonomy" id="2173829"/>
    <lineage>
        <taxon>Bacteria</taxon>
        <taxon>Pseudomonadati</taxon>
        <taxon>Bacteroidota</taxon>
        <taxon>Flavobacteriia</taxon>
        <taxon>Flavobacteriales</taxon>
        <taxon>Schleiferiaceae</taxon>
        <taxon>Thermaurantimonas</taxon>
    </lineage>
</organism>
<feature type="transmembrane region" description="Helical" evidence="10">
    <location>
        <begin position="318"/>
        <end position="337"/>
    </location>
</feature>
<dbReference type="EMBL" id="BHZE01000003">
    <property type="protein sequence ID" value="GCD76922.1"/>
    <property type="molecule type" value="Genomic_DNA"/>
</dbReference>
<keyword evidence="6 10" id="KW-1133">Transmembrane helix</keyword>
<keyword evidence="2" id="KW-0813">Transport</keyword>
<dbReference type="InterPro" id="IPR050222">
    <property type="entry name" value="MATE_MdtK"/>
</dbReference>
<evidence type="ECO:0000256" key="7">
    <source>
        <dbReference type="ARBA" id="ARBA00023065"/>
    </source>
</evidence>
<evidence type="ECO:0000256" key="3">
    <source>
        <dbReference type="ARBA" id="ARBA00022449"/>
    </source>
</evidence>
<dbReference type="GO" id="GO:0015297">
    <property type="term" value="F:antiporter activity"/>
    <property type="evidence" value="ECO:0007669"/>
    <property type="project" value="UniProtKB-KW"/>
</dbReference>
<evidence type="ECO:0000256" key="8">
    <source>
        <dbReference type="ARBA" id="ARBA00023136"/>
    </source>
</evidence>
<comment type="subcellular location">
    <subcellularLocation>
        <location evidence="1">Cell membrane</location>
        <topology evidence="1">Multi-pass membrane protein</topology>
    </subcellularLocation>
</comment>
<dbReference type="PIRSF" id="PIRSF006603">
    <property type="entry name" value="DinF"/>
    <property type="match status" value="1"/>
</dbReference>
<evidence type="ECO:0000313" key="12">
    <source>
        <dbReference type="Proteomes" id="UP000286715"/>
    </source>
</evidence>
<feature type="transmembrane region" description="Helical" evidence="10">
    <location>
        <begin position="389"/>
        <end position="409"/>
    </location>
</feature>